<feature type="domain" description="Rhodopsin" evidence="7">
    <location>
        <begin position="31"/>
        <end position="272"/>
    </location>
</feature>
<feature type="transmembrane region" description="Helical" evidence="6">
    <location>
        <begin position="176"/>
        <end position="196"/>
    </location>
</feature>
<dbReference type="PANTHER" id="PTHR33048:SF96">
    <property type="entry name" value="INTEGRAL MEMBRANE PROTEIN"/>
    <property type="match status" value="1"/>
</dbReference>
<dbReference type="RefSeq" id="XP_062773479.1">
    <property type="nucleotide sequence ID" value="XM_062917428.1"/>
</dbReference>
<gene>
    <name evidence="8" type="ORF">CDEST_01269</name>
</gene>
<dbReference type="GO" id="GO:0016020">
    <property type="term" value="C:membrane"/>
    <property type="evidence" value="ECO:0007669"/>
    <property type="project" value="UniProtKB-SubCell"/>
</dbReference>
<feature type="transmembrane region" description="Helical" evidence="6">
    <location>
        <begin position="12"/>
        <end position="29"/>
    </location>
</feature>
<keyword evidence="2 6" id="KW-0812">Transmembrane</keyword>
<dbReference type="GeneID" id="87937772"/>
<evidence type="ECO:0000313" key="8">
    <source>
        <dbReference type="EMBL" id="WQF76255.1"/>
    </source>
</evidence>
<evidence type="ECO:0000256" key="1">
    <source>
        <dbReference type="ARBA" id="ARBA00004141"/>
    </source>
</evidence>
<dbReference type="InterPro" id="IPR049326">
    <property type="entry name" value="Rhodopsin_dom_fungi"/>
</dbReference>
<comment type="similarity">
    <text evidence="5">Belongs to the SAT4 family.</text>
</comment>
<keyword evidence="3 6" id="KW-1133">Transmembrane helix</keyword>
<name>A0AAX4HYQ8_9PEZI</name>
<evidence type="ECO:0000256" key="2">
    <source>
        <dbReference type="ARBA" id="ARBA00022692"/>
    </source>
</evidence>
<evidence type="ECO:0000256" key="5">
    <source>
        <dbReference type="ARBA" id="ARBA00038359"/>
    </source>
</evidence>
<feature type="transmembrane region" description="Helical" evidence="6">
    <location>
        <begin position="126"/>
        <end position="146"/>
    </location>
</feature>
<feature type="transmembrane region" description="Helical" evidence="6">
    <location>
        <begin position="89"/>
        <end position="114"/>
    </location>
</feature>
<dbReference type="KEGG" id="cdet:87937772"/>
<dbReference type="InterPro" id="IPR052337">
    <property type="entry name" value="SAT4-like"/>
</dbReference>
<protein>
    <recommendedName>
        <fullName evidence="7">Rhodopsin domain-containing protein</fullName>
    </recommendedName>
</protein>
<feature type="transmembrane region" description="Helical" evidence="6">
    <location>
        <begin position="49"/>
        <end position="69"/>
    </location>
</feature>
<keyword evidence="4 6" id="KW-0472">Membrane</keyword>
<keyword evidence="9" id="KW-1185">Reference proteome</keyword>
<evidence type="ECO:0000256" key="4">
    <source>
        <dbReference type="ARBA" id="ARBA00023136"/>
    </source>
</evidence>
<proteinExistence type="inferred from homology"/>
<dbReference type="PANTHER" id="PTHR33048">
    <property type="entry name" value="PTH11-LIKE INTEGRAL MEMBRANE PROTEIN (AFU_ORTHOLOGUE AFUA_5G11245)"/>
    <property type="match status" value="1"/>
</dbReference>
<dbReference type="EMBL" id="CP137305">
    <property type="protein sequence ID" value="WQF76255.1"/>
    <property type="molecule type" value="Genomic_DNA"/>
</dbReference>
<sequence length="401" mass="45032">MVDSDIDSDRPCRILAVSIFCLFLTWVAVPLRIYSKLCLTRVFTLDDKLLCLVQAVFTTYLITSIMGVAHGQGRDATEISVEDRRIALQYFFCAEILYITTTILLKLCVGILLLRIAIVPAHIRILRILLFATILFGVLYLLLVFFQCRPVSTFWDESPRAPGRCFEKSVVLGSTFTAAILNCIADSTFGLLPLFIVWSLHMRRRTKVLVTVLLSFASIASIATIIRAVTIPSILSEENFLRDTTYLAVWSAIEPGIGISAACAPAFPPIFRQLFGNKQRQGHDRGIWRTRSLPTVATTTTTTTRTSKKWFRDSKSRIEESSREMPCLRFDNVASEFWISGPESRNQTLWASSLPHGLWSDSFIDSTSTKHSLSTGGSNSKLPQFGIMKTLEFELSYEGRV</sequence>
<accession>A0AAX4HYQ8</accession>
<dbReference type="Pfam" id="PF20684">
    <property type="entry name" value="Fung_rhodopsin"/>
    <property type="match status" value="1"/>
</dbReference>
<evidence type="ECO:0000256" key="3">
    <source>
        <dbReference type="ARBA" id="ARBA00022989"/>
    </source>
</evidence>
<organism evidence="8 9">
    <name type="scientific">Colletotrichum destructivum</name>
    <dbReference type="NCBI Taxonomy" id="34406"/>
    <lineage>
        <taxon>Eukaryota</taxon>
        <taxon>Fungi</taxon>
        <taxon>Dikarya</taxon>
        <taxon>Ascomycota</taxon>
        <taxon>Pezizomycotina</taxon>
        <taxon>Sordariomycetes</taxon>
        <taxon>Hypocreomycetidae</taxon>
        <taxon>Glomerellales</taxon>
        <taxon>Glomerellaceae</taxon>
        <taxon>Colletotrichum</taxon>
        <taxon>Colletotrichum destructivum species complex</taxon>
    </lineage>
</organism>
<evidence type="ECO:0000259" key="7">
    <source>
        <dbReference type="Pfam" id="PF20684"/>
    </source>
</evidence>
<dbReference type="AlphaFoldDB" id="A0AAX4HYQ8"/>
<feature type="transmembrane region" description="Helical" evidence="6">
    <location>
        <begin position="208"/>
        <end position="235"/>
    </location>
</feature>
<feature type="transmembrane region" description="Helical" evidence="6">
    <location>
        <begin position="247"/>
        <end position="271"/>
    </location>
</feature>
<evidence type="ECO:0000256" key="6">
    <source>
        <dbReference type="SAM" id="Phobius"/>
    </source>
</evidence>
<dbReference type="Proteomes" id="UP001322277">
    <property type="component" value="Chromosome 1"/>
</dbReference>
<reference evidence="9" key="1">
    <citation type="journal article" date="2023" name="bioRxiv">
        <title>Complete genome of the Medicago anthracnose fungus, Colletotrichum destructivum, reveals a mini-chromosome-like region within a core chromosome.</title>
        <authorList>
            <person name="Lapalu N."/>
            <person name="Simon A."/>
            <person name="Lu A."/>
            <person name="Plaumann P.-L."/>
            <person name="Amselem J."/>
            <person name="Pigne S."/>
            <person name="Auger A."/>
            <person name="Koch C."/>
            <person name="Dallery J.-F."/>
            <person name="O'Connell R.J."/>
        </authorList>
    </citation>
    <scope>NUCLEOTIDE SEQUENCE [LARGE SCALE GENOMIC DNA]</scope>
    <source>
        <strain evidence="9">CBS 520.97</strain>
    </source>
</reference>
<comment type="subcellular location">
    <subcellularLocation>
        <location evidence="1">Membrane</location>
        <topology evidence="1">Multi-pass membrane protein</topology>
    </subcellularLocation>
</comment>
<evidence type="ECO:0000313" key="9">
    <source>
        <dbReference type="Proteomes" id="UP001322277"/>
    </source>
</evidence>